<evidence type="ECO:0000256" key="4">
    <source>
        <dbReference type="ARBA" id="ARBA00023134"/>
    </source>
</evidence>
<keyword evidence="4" id="KW-0342">GTP-binding</keyword>
<dbReference type="PANTHER" id="PTHR43087">
    <property type="entry name" value="LYSINE/ARGININE/ORNITHINE TRANSPORT SYSTEM KINASE"/>
    <property type="match status" value="1"/>
</dbReference>
<dbReference type="InterPro" id="IPR027417">
    <property type="entry name" value="P-loop_NTPase"/>
</dbReference>
<accession>A0A660SBU5</accession>
<organism evidence="7 8">
    <name type="scientific">candidate division WOR-3 bacterium</name>
    <dbReference type="NCBI Taxonomy" id="2052148"/>
    <lineage>
        <taxon>Bacteria</taxon>
        <taxon>Bacteria division WOR-3</taxon>
    </lineage>
</organism>
<proteinExistence type="inferred from homology"/>
<keyword evidence="5" id="KW-0143">Chaperone</keyword>
<dbReference type="InterPro" id="IPR005129">
    <property type="entry name" value="GTPase_ArgK"/>
</dbReference>
<dbReference type="InterPro" id="IPR003593">
    <property type="entry name" value="AAA+_ATPase"/>
</dbReference>
<comment type="caution">
    <text evidence="7">The sequence shown here is derived from an EMBL/GenBank/DDBJ whole genome shotgun (WGS) entry which is preliminary data.</text>
</comment>
<evidence type="ECO:0000256" key="1">
    <source>
        <dbReference type="ARBA" id="ARBA00009625"/>
    </source>
</evidence>
<keyword evidence="2" id="KW-0547">Nucleotide-binding</keyword>
<keyword evidence="3" id="KW-0378">Hydrolase</keyword>
<dbReference type="InterPro" id="IPR052040">
    <property type="entry name" value="GTPase/Isobutyryl-CoA_mutase"/>
</dbReference>
<dbReference type="CDD" id="cd03114">
    <property type="entry name" value="MMAA-like"/>
    <property type="match status" value="1"/>
</dbReference>
<evidence type="ECO:0000256" key="5">
    <source>
        <dbReference type="ARBA" id="ARBA00023186"/>
    </source>
</evidence>
<evidence type="ECO:0000313" key="8">
    <source>
        <dbReference type="Proteomes" id="UP000268469"/>
    </source>
</evidence>
<dbReference type="Pfam" id="PF03308">
    <property type="entry name" value="MeaB"/>
    <property type="match status" value="1"/>
</dbReference>
<dbReference type="GO" id="GO:0005525">
    <property type="term" value="F:GTP binding"/>
    <property type="evidence" value="ECO:0007669"/>
    <property type="project" value="UniProtKB-KW"/>
</dbReference>
<dbReference type="NCBIfam" id="TIGR00750">
    <property type="entry name" value="lao"/>
    <property type="match status" value="1"/>
</dbReference>
<gene>
    <name evidence="7" type="ORF">DRP53_11070</name>
</gene>
<evidence type="ECO:0000256" key="3">
    <source>
        <dbReference type="ARBA" id="ARBA00022801"/>
    </source>
</evidence>
<dbReference type="EMBL" id="QNBE01000184">
    <property type="protein sequence ID" value="RKX68268.1"/>
    <property type="molecule type" value="Genomic_DNA"/>
</dbReference>
<dbReference type="Proteomes" id="UP000268469">
    <property type="component" value="Unassembled WGS sequence"/>
</dbReference>
<evidence type="ECO:0000313" key="7">
    <source>
        <dbReference type="EMBL" id="RKX68268.1"/>
    </source>
</evidence>
<dbReference type="SUPFAM" id="SSF52540">
    <property type="entry name" value="P-loop containing nucleoside triphosphate hydrolases"/>
    <property type="match status" value="1"/>
</dbReference>
<dbReference type="AlphaFoldDB" id="A0A660SBU5"/>
<comment type="similarity">
    <text evidence="1">Belongs to the SIMIBI class G3E GTPase family. ArgK/MeaB subfamily.</text>
</comment>
<evidence type="ECO:0000259" key="6">
    <source>
        <dbReference type="SMART" id="SM00382"/>
    </source>
</evidence>
<dbReference type="Gene3D" id="3.40.50.300">
    <property type="entry name" value="P-loop containing nucleotide triphosphate hydrolases"/>
    <property type="match status" value="1"/>
</dbReference>
<sequence length="308" mass="33705">MVERLKAGIKNGDRVALSRAVTMVENESDGYLELLEFAYQNRKPSYRIGITGPPGAGKSTLVSALVRGLVDDNRLAVVAVDPTSPFSGGALLGDRIRMSELVGLPNVFIRSMASRGSLGGLATATSNVLVLFEAFGNDYIVVETIGVGQVEIDVAQSCDTIILVLVPESGDGVQVMKAGLIEIADIIVVNKADRSGADSLFRELSNLTGQVERAWSIPILKTIATQGEGVDELIQSILHHRRFLEQTGELKKRRRERIRDLLNRLLEERVREMVAMRLRPDEIERVVDMVEAGEISPFQAVEKILTRG</sequence>
<name>A0A660SBU5_UNCW3</name>
<dbReference type="PANTHER" id="PTHR43087:SF1">
    <property type="entry name" value="LAO_AO TRANSPORT SYSTEM ATPASE"/>
    <property type="match status" value="1"/>
</dbReference>
<reference evidence="7 8" key="1">
    <citation type="submission" date="2018-06" db="EMBL/GenBank/DDBJ databases">
        <title>Extensive metabolic versatility and redundancy in microbially diverse, dynamic hydrothermal sediments.</title>
        <authorList>
            <person name="Dombrowski N."/>
            <person name="Teske A."/>
            <person name="Baker B.J."/>
        </authorList>
    </citation>
    <scope>NUCLEOTIDE SEQUENCE [LARGE SCALE GENOMIC DNA]</scope>
    <source>
        <strain evidence="7">B36_G15</strain>
    </source>
</reference>
<protein>
    <submittedName>
        <fullName evidence="7">Methylmalonyl Co-A mutase-associated GTPase MeaB</fullName>
    </submittedName>
</protein>
<dbReference type="SMART" id="SM00382">
    <property type="entry name" value="AAA"/>
    <property type="match status" value="1"/>
</dbReference>
<dbReference type="GO" id="GO:0003924">
    <property type="term" value="F:GTPase activity"/>
    <property type="evidence" value="ECO:0007669"/>
    <property type="project" value="InterPro"/>
</dbReference>
<evidence type="ECO:0000256" key="2">
    <source>
        <dbReference type="ARBA" id="ARBA00022741"/>
    </source>
</evidence>
<feature type="domain" description="AAA+ ATPase" evidence="6">
    <location>
        <begin position="44"/>
        <end position="297"/>
    </location>
</feature>